<evidence type="ECO:0000313" key="2">
    <source>
        <dbReference type="Proteomes" id="UP000271162"/>
    </source>
</evidence>
<name>A0A0N4YRG0_NIPBR</name>
<protein>
    <submittedName>
        <fullName evidence="3">30S ribosomal protein S21</fullName>
    </submittedName>
</protein>
<dbReference type="EMBL" id="UYSL01024539">
    <property type="protein sequence ID" value="VDL83569.1"/>
    <property type="molecule type" value="Genomic_DNA"/>
</dbReference>
<dbReference type="Proteomes" id="UP000271162">
    <property type="component" value="Unassembled WGS sequence"/>
</dbReference>
<dbReference type="WBParaSite" id="NBR_0001983201-mRNA-1">
    <property type="protein sequence ID" value="NBR_0001983201-mRNA-1"/>
    <property type="gene ID" value="NBR_0001983201"/>
</dbReference>
<evidence type="ECO:0000313" key="3">
    <source>
        <dbReference type="WBParaSite" id="NBR_0001983201-mRNA-1"/>
    </source>
</evidence>
<keyword evidence="2" id="KW-1185">Reference proteome</keyword>
<accession>A0A0N4YRG0</accession>
<dbReference type="AlphaFoldDB" id="A0A0N4YRG0"/>
<gene>
    <name evidence="1" type="ORF">NBR_LOCUS19833</name>
</gene>
<proteinExistence type="predicted"/>
<evidence type="ECO:0000313" key="1">
    <source>
        <dbReference type="EMBL" id="VDL83569.1"/>
    </source>
</evidence>
<sequence length="68" mass="8270">MDSYFLSKLQNRDEMFLKRLSKHIRPGLHIGEMVHHSKPSRRFRKRGYRRFLRRRMRVAGDANVGRSE</sequence>
<organism evidence="3">
    <name type="scientific">Nippostrongylus brasiliensis</name>
    <name type="common">Rat hookworm</name>
    <dbReference type="NCBI Taxonomy" id="27835"/>
    <lineage>
        <taxon>Eukaryota</taxon>
        <taxon>Metazoa</taxon>
        <taxon>Ecdysozoa</taxon>
        <taxon>Nematoda</taxon>
        <taxon>Chromadorea</taxon>
        <taxon>Rhabditida</taxon>
        <taxon>Rhabditina</taxon>
        <taxon>Rhabditomorpha</taxon>
        <taxon>Strongyloidea</taxon>
        <taxon>Heligmosomidae</taxon>
        <taxon>Nippostrongylus</taxon>
    </lineage>
</organism>
<reference evidence="3" key="1">
    <citation type="submission" date="2017-02" db="UniProtKB">
        <authorList>
            <consortium name="WormBaseParasite"/>
        </authorList>
    </citation>
    <scope>IDENTIFICATION</scope>
</reference>
<reference evidence="1 2" key="2">
    <citation type="submission" date="2018-11" db="EMBL/GenBank/DDBJ databases">
        <authorList>
            <consortium name="Pathogen Informatics"/>
        </authorList>
    </citation>
    <scope>NUCLEOTIDE SEQUENCE [LARGE SCALE GENOMIC DNA]</scope>
</reference>